<dbReference type="EMBL" id="FNDU01000004">
    <property type="protein sequence ID" value="SDI04607.1"/>
    <property type="molecule type" value="Genomic_DNA"/>
</dbReference>
<proteinExistence type="predicted"/>
<dbReference type="STRING" id="930129.SAMN05216352_104209"/>
<name>A0A1G8HD60_9BACI</name>
<evidence type="ECO:0000313" key="2">
    <source>
        <dbReference type="Proteomes" id="UP000199017"/>
    </source>
</evidence>
<dbReference type="OrthoDB" id="1676875at2"/>
<evidence type="ECO:0008006" key="3">
    <source>
        <dbReference type="Google" id="ProtNLM"/>
    </source>
</evidence>
<dbReference type="RefSeq" id="WP_091583775.1">
    <property type="nucleotide sequence ID" value="NZ_FNDU01000004.1"/>
</dbReference>
<dbReference type="Proteomes" id="UP000199017">
    <property type="component" value="Unassembled WGS sequence"/>
</dbReference>
<evidence type="ECO:0000313" key="1">
    <source>
        <dbReference type="EMBL" id="SDI04607.1"/>
    </source>
</evidence>
<keyword evidence="2" id="KW-1185">Reference proteome</keyword>
<reference evidence="1 2" key="1">
    <citation type="submission" date="2016-10" db="EMBL/GenBank/DDBJ databases">
        <authorList>
            <person name="de Groot N.N."/>
        </authorList>
    </citation>
    <scope>NUCLEOTIDE SEQUENCE [LARGE SCALE GENOMIC DNA]</scope>
    <source>
        <strain evidence="2">P4B,CCM 7963,CECT 7998,DSM 25260,IBRC-M 10614,KCTC 13821</strain>
    </source>
</reference>
<accession>A0A1G8HD60</accession>
<sequence>MIYQAKKGQVNYGETIGILMLDSHIPFIPGDMGNAFTFSFPVQYKKVNGLTVKQMYEEKEAVLPKVITAGKELIAKSGVKAITGNCGYLLLFQQELAKSLKVPVFMSSLLQLSMLEKIIDTSSQKIGIITAESYRLNTNLLQAAGTNPKSVYIKGLENTSHFAEVAIQETGILDTQQIEQEVVDAAAEMMKDHPEISILLLECSLLSPYSKAIQEKIQRPVFDYVTLIQFVFESFIRERVY</sequence>
<protein>
    <recommendedName>
        <fullName evidence="3">Aspartate/glutamate racemase family protein</fullName>
    </recommendedName>
</protein>
<dbReference type="NCBIfam" id="NF005679">
    <property type="entry name" value="PRK07475.1"/>
    <property type="match status" value="1"/>
</dbReference>
<dbReference type="AlphaFoldDB" id="A0A1G8HD60"/>
<gene>
    <name evidence="1" type="ORF">SAMN05216352_104209</name>
</gene>
<organism evidence="1 2">
    <name type="scientific">Alteribacillus bidgolensis</name>
    <dbReference type="NCBI Taxonomy" id="930129"/>
    <lineage>
        <taxon>Bacteria</taxon>
        <taxon>Bacillati</taxon>
        <taxon>Bacillota</taxon>
        <taxon>Bacilli</taxon>
        <taxon>Bacillales</taxon>
        <taxon>Bacillaceae</taxon>
        <taxon>Alteribacillus</taxon>
    </lineage>
</organism>